<dbReference type="RefSeq" id="WP_055158372.1">
    <property type="nucleotide sequence ID" value="NZ_CYXR01000030.1"/>
</dbReference>
<evidence type="ECO:0000313" key="6">
    <source>
        <dbReference type="EMBL" id="CUN14483.1"/>
    </source>
</evidence>
<keyword evidence="4" id="KW-0067">ATP-binding</keyword>
<keyword evidence="2 6" id="KW-0378">Hydrolase</keyword>
<keyword evidence="3 6" id="KW-0347">Helicase</keyword>
<accession>A0A173UHF3</accession>
<proteinExistence type="predicted"/>
<organism evidence="6 7">
    <name type="scientific">Coprococcus comes</name>
    <dbReference type="NCBI Taxonomy" id="410072"/>
    <lineage>
        <taxon>Bacteria</taxon>
        <taxon>Bacillati</taxon>
        <taxon>Bacillota</taxon>
        <taxon>Clostridia</taxon>
        <taxon>Lachnospirales</taxon>
        <taxon>Lachnospiraceae</taxon>
        <taxon>Coprococcus</taxon>
    </lineage>
</organism>
<keyword evidence="1" id="KW-0547">Nucleotide-binding</keyword>
<dbReference type="GO" id="GO:0003678">
    <property type="term" value="F:DNA helicase activity"/>
    <property type="evidence" value="ECO:0007669"/>
    <property type="project" value="UniProtKB-EC"/>
</dbReference>
<dbReference type="Gene3D" id="3.40.50.300">
    <property type="entry name" value="P-loop containing nucleotide triphosphate hydrolases"/>
    <property type="match status" value="1"/>
</dbReference>
<evidence type="ECO:0000256" key="1">
    <source>
        <dbReference type="ARBA" id="ARBA00022741"/>
    </source>
</evidence>
<dbReference type="GO" id="GO:0016787">
    <property type="term" value="F:hydrolase activity"/>
    <property type="evidence" value="ECO:0007669"/>
    <property type="project" value="UniProtKB-KW"/>
</dbReference>
<dbReference type="EMBL" id="CYXR01000030">
    <property type="protein sequence ID" value="CUN14483.1"/>
    <property type="molecule type" value="Genomic_DNA"/>
</dbReference>
<dbReference type="Pfam" id="PF13361">
    <property type="entry name" value="UvrD_C"/>
    <property type="match status" value="1"/>
</dbReference>
<gene>
    <name evidence="6" type="primary">yjcD_2</name>
    <name evidence="6" type="ORF">ERS852574_02981</name>
</gene>
<dbReference type="InterPro" id="IPR027417">
    <property type="entry name" value="P-loop_NTPase"/>
</dbReference>
<dbReference type="InterPro" id="IPR014017">
    <property type="entry name" value="DNA_helicase_UvrD-like_C"/>
</dbReference>
<name>A0A173UHF3_9FIRM</name>
<feature type="domain" description="UvrD-like helicase C-terminal" evidence="5">
    <location>
        <begin position="13"/>
        <end position="81"/>
    </location>
</feature>
<protein>
    <submittedName>
        <fullName evidence="6">Putative ATP-dependent DNA helicase yjcD</fullName>
        <ecNumber evidence="6">3.6.4.12</ecNumber>
    </submittedName>
</protein>
<reference evidence="6 7" key="1">
    <citation type="submission" date="2015-09" db="EMBL/GenBank/DDBJ databases">
        <authorList>
            <consortium name="Pathogen Informatics"/>
        </authorList>
    </citation>
    <scope>NUCLEOTIDE SEQUENCE [LARGE SCALE GENOMIC DNA]</scope>
    <source>
        <strain evidence="6 7">2789STDY5834962</strain>
    </source>
</reference>
<evidence type="ECO:0000256" key="4">
    <source>
        <dbReference type="ARBA" id="ARBA00022840"/>
    </source>
</evidence>
<sequence>MIRIDVESFKQCFKEKEGVVINTFHGVKGEEYTTVIAFGLLYGYVPHWNIINNKPLRYQTDETKKLLYVVCSRAKKNLYLFSEQGRTTKKGWELPPTKEIESVAYMYDDLEISAEDK</sequence>
<dbReference type="AlphaFoldDB" id="A0A173UHF3"/>
<dbReference type="EC" id="3.6.4.12" evidence="6"/>
<evidence type="ECO:0000256" key="2">
    <source>
        <dbReference type="ARBA" id="ARBA00022801"/>
    </source>
</evidence>
<dbReference type="SUPFAM" id="SSF52540">
    <property type="entry name" value="P-loop containing nucleoside triphosphate hydrolases"/>
    <property type="match status" value="1"/>
</dbReference>
<evidence type="ECO:0000259" key="5">
    <source>
        <dbReference type="Pfam" id="PF13361"/>
    </source>
</evidence>
<evidence type="ECO:0000313" key="7">
    <source>
        <dbReference type="Proteomes" id="UP000095727"/>
    </source>
</evidence>
<dbReference type="GO" id="GO:0005524">
    <property type="term" value="F:ATP binding"/>
    <property type="evidence" value="ECO:0007669"/>
    <property type="project" value="UniProtKB-KW"/>
</dbReference>
<evidence type="ECO:0000256" key="3">
    <source>
        <dbReference type="ARBA" id="ARBA00022806"/>
    </source>
</evidence>
<dbReference type="Proteomes" id="UP000095727">
    <property type="component" value="Unassembled WGS sequence"/>
</dbReference>